<proteinExistence type="inferred from homology"/>
<dbReference type="GO" id="GO:0015031">
    <property type="term" value="P:protein transport"/>
    <property type="evidence" value="ECO:0007669"/>
    <property type="project" value="UniProtKB-UniRule"/>
</dbReference>
<name>F8NF79_SERL9</name>
<dbReference type="Proteomes" id="UP000008064">
    <property type="component" value="Unassembled WGS sequence"/>
</dbReference>
<evidence type="ECO:0000313" key="3">
    <source>
        <dbReference type="EMBL" id="EGO30793.1"/>
    </source>
</evidence>
<sequence length="415" mass="45946">MANVVCPEVDVYWSTIHSASSYGSNPAGDVGREFRLRPGYSQPVSFQQLAYNDTYTVPRLQKRRHETEDPFEPDSAPGERDDGMDQCPAPERSRYGVSKRVKTTMASEVLSTGKESTGIQDDIDVGVLLAGLPPHSLLTLLNSLIHAKPSLKSFMMPLIPRPTLDMAIQALALSAKKLRDAYPYSNAYICSPAASSTTSFGFAPGGSYNRFASSGNSEDDFARLVSPPINPSNMHGRSGIRESYIITRIQPHMQEFVSTSMSYLPYFSHTNASQKPTSGHSQSSPSSSILDPHIQYTFNVHPTETFGFLSALTNHCISQPPLTRSYLIPLLLPRLTHEWEAWVDVVDEIVNEKGGMFGRETVRGWERTLDELAEVRWPEECDGFGNVRDKWVSKVGWLLGKTAPSGKQVDCPIIL</sequence>
<dbReference type="GO" id="GO:0071630">
    <property type="term" value="P:nuclear protein quality control by the ubiquitin-proteasome system"/>
    <property type="evidence" value="ECO:0007669"/>
    <property type="project" value="UniProtKB-UniRule"/>
</dbReference>
<dbReference type="Gene3D" id="1.20.58.1590">
    <property type="entry name" value="Tethering factor for nuclear proteasome Cut8/Sts1"/>
    <property type="match status" value="1"/>
</dbReference>
<keyword evidence="1" id="KW-0653">Protein transport</keyword>
<dbReference type="GO" id="GO:0005634">
    <property type="term" value="C:nucleus"/>
    <property type="evidence" value="ECO:0007669"/>
    <property type="project" value="UniProtKB-SubCell"/>
</dbReference>
<comment type="similarity">
    <text evidence="1">Belongs to the cut8/STS1 family.</text>
</comment>
<reference evidence="3" key="1">
    <citation type="submission" date="2011-04" db="EMBL/GenBank/DDBJ databases">
        <title>Evolution of plant cell wall degrading machinery underlies the functional diversity of forest fungi.</title>
        <authorList>
            <consortium name="US DOE Joint Genome Institute (JGI-PGF)"/>
            <person name="Eastwood D.C."/>
            <person name="Floudas D."/>
            <person name="Binder M."/>
            <person name="Majcherczyk A."/>
            <person name="Schneider P."/>
            <person name="Aerts A."/>
            <person name="Asiegbu F.O."/>
            <person name="Baker S.E."/>
            <person name="Barry K."/>
            <person name="Bendiksby M."/>
            <person name="Blumentritt M."/>
            <person name="Coutinho P.M."/>
            <person name="Cullen D."/>
            <person name="Cullen D."/>
            <person name="Gathman A."/>
            <person name="Goodell B."/>
            <person name="Henrissat B."/>
            <person name="Ihrmark K."/>
            <person name="Kauserud H."/>
            <person name="Kohler A."/>
            <person name="LaButti K."/>
            <person name="Lapidus A."/>
            <person name="Lavin J.L."/>
            <person name="Lee Y.-H."/>
            <person name="Lindquist E."/>
            <person name="Lilly W."/>
            <person name="Lucas S."/>
            <person name="Morin E."/>
            <person name="Murat C."/>
            <person name="Oguiza J.A."/>
            <person name="Park J."/>
            <person name="Pisabarro A.G."/>
            <person name="Riley R."/>
            <person name="Rosling A."/>
            <person name="Salamov A."/>
            <person name="Schmidt O."/>
            <person name="Schmutz J."/>
            <person name="Skrede I."/>
            <person name="Stenlid J."/>
            <person name="Wiebenga A."/>
            <person name="Xie X."/>
            <person name="Kues U."/>
            <person name="Hibbett D.S."/>
            <person name="Hoffmeister D."/>
            <person name="Hogberg N."/>
            <person name="Martin F."/>
            <person name="Grigoriev I.V."/>
            <person name="Watkinson S.C."/>
        </authorList>
    </citation>
    <scope>NUCLEOTIDE SEQUENCE</scope>
    <source>
        <strain evidence="3">S7.9</strain>
    </source>
</reference>
<dbReference type="AlphaFoldDB" id="F8NF79"/>
<organism>
    <name type="scientific">Serpula lacrymans var. lacrymans (strain S7.9)</name>
    <name type="common">Dry rot fungus</name>
    <dbReference type="NCBI Taxonomy" id="578457"/>
    <lineage>
        <taxon>Eukaryota</taxon>
        <taxon>Fungi</taxon>
        <taxon>Dikarya</taxon>
        <taxon>Basidiomycota</taxon>
        <taxon>Agaricomycotina</taxon>
        <taxon>Agaricomycetes</taxon>
        <taxon>Agaricomycetidae</taxon>
        <taxon>Boletales</taxon>
        <taxon>Coniophorineae</taxon>
        <taxon>Serpulaceae</taxon>
        <taxon>Serpula</taxon>
    </lineage>
</organism>
<protein>
    <recommendedName>
        <fullName evidence="1">Tethering factor for nuclear proteasome STS1</fullName>
    </recommendedName>
</protein>
<evidence type="ECO:0000256" key="2">
    <source>
        <dbReference type="SAM" id="MobiDB-lite"/>
    </source>
</evidence>
<dbReference type="HOGENOM" id="CLU_056224_0_0_1"/>
<comment type="function">
    <text evidence="1">Involved in ubiquitin-mediated protein degradation. Regulatory factor in the ubiquitin/proteasome pathway that controls the turnover of proteasome substrates. Targets proteasomes to the nucleus and facilitates the degradation of nuclear proteins.</text>
</comment>
<dbReference type="GO" id="GO:0031144">
    <property type="term" value="P:proteasome localization"/>
    <property type="evidence" value="ECO:0007669"/>
    <property type="project" value="UniProtKB-UniRule"/>
</dbReference>
<comment type="subcellular location">
    <subcellularLocation>
        <location evidence="1">Cytoplasm</location>
    </subcellularLocation>
    <subcellularLocation>
        <location evidence="1">Nucleus</location>
    </subcellularLocation>
</comment>
<keyword evidence="1" id="KW-0813">Transport</keyword>
<dbReference type="EMBL" id="GL945428">
    <property type="protein sequence ID" value="EGO30793.1"/>
    <property type="molecule type" value="Genomic_DNA"/>
</dbReference>
<dbReference type="OrthoDB" id="10061064at2759"/>
<keyword evidence="1" id="KW-0539">Nucleus</keyword>
<feature type="region of interest" description="Disordered" evidence="2">
    <location>
        <begin position="58"/>
        <end position="94"/>
    </location>
</feature>
<dbReference type="GeneID" id="18817122"/>
<dbReference type="GO" id="GO:0005737">
    <property type="term" value="C:cytoplasm"/>
    <property type="evidence" value="ECO:0007669"/>
    <property type="project" value="UniProtKB-SubCell"/>
</dbReference>
<dbReference type="InterPro" id="IPR038422">
    <property type="entry name" value="Cut8/Sts1_sf"/>
</dbReference>
<comment type="subunit">
    <text evidence="1">Binds the proteasome.</text>
</comment>
<dbReference type="InterPro" id="IPR013868">
    <property type="entry name" value="Cut8/Sts1_fam"/>
</dbReference>
<accession>F8NF79</accession>
<dbReference type="Pfam" id="PF08559">
    <property type="entry name" value="Cut8"/>
    <property type="match status" value="1"/>
</dbReference>
<evidence type="ECO:0000256" key="1">
    <source>
        <dbReference type="RuleBase" id="RU368013"/>
    </source>
</evidence>
<gene>
    <name evidence="3" type="ORF">SERLADRAFT_455080</name>
</gene>
<dbReference type="RefSeq" id="XP_007312677.1">
    <property type="nucleotide sequence ID" value="XM_007312615.1"/>
</dbReference>
<dbReference type="KEGG" id="sla:SERLADRAFT_455080"/>
<keyword evidence="1" id="KW-0963">Cytoplasm</keyword>